<feature type="binding site" evidence="13">
    <location>
        <begin position="61"/>
        <end position="67"/>
    </location>
    <ligand>
        <name>substrate</name>
    </ligand>
</feature>
<dbReference type="PANTHER" id="PTHR11644">
    <property type="entry name" value="CYTIDINE DEAMINASE"/>
    <property type="match status" value="1"/>
</dbReference>
<evidence type="ECO:0000256" key="9">
    <source>
        <dbReference type="ARBA" id="ARBA00032005"/>
    </source>
</evidence>
<evidence type="ECO:0000256" key="11">
    <source>
        <dbReference type="ARBA" id="ARBA00049558"/>
    </source>
</evidence>
<comment type="catalytic activity">
    <reaction evidence="10 15">
        <text>2'-deoxycytidine + H2O + H(+) = 2'-deoxyuridine + NH4(+)</text>
        <dbReference type="Rhea" id="RHEA:13433"/>
        <dbReference type="ChEBI" id="CHEBI:15377"/>
        <dbReference type="ChEBI" id="CHEBI:15378"/>
        <dbReference type="ChEBI" id="CHEBI:15698"/>
        <dbReference type="ChEBI" id="CHEBI:16450"/>
        <dbReference type="ChEBI" id="CHEBI:28938"/>
        <dbReference type="EC" id="3.5.4.5"/>
    </reaction>
</comment>
<dbReference type="Proteomes" id="UP000480178">
    <property type="component" value="Chromosome"/>
</dbReference>
<dbReference type="PROSITE" id="PS00903">
    <property type="entry name" value="CYT_DCMP_DEAMINASES_1"/>
    <property type="match status" value="1"/>
</dbReference>
<dbReference type="GO" id="GO:0004126">
    <property type="term" value="F:cytidine deaminase activity"/>
    <property type="evidence" value="ECO:0007669"/>
    <property type="project" value="UniProtKB-UniRule"/>
</dbReference>
<evidence type="ECO:0000256" key="13">
    <source>
        <dbReference type="PIRSR" id="PIRSR606262-2"/>
    </source>
</evidence>
<feature type="binding site" evidence="14">
    <location>
        <position position="72"/>
    </location>
    <ligand>
        <name>Zn(2+)</name>
        <dbReference type="ChEBI" id="CHEBI:29105"/>
        <note>catalytic</note>
    </ligand>
</feature>
<dbReference type="PROSITE" id="PS51747">
    <property type="entry name" value="CYT_DCMP_DEAMINASES_2"/>
    <property type="match status" value="1"/>
</dbReference>
<evidence type="ECO:0000256" key="6">
    <source>
        <dbReference type="ARBA" id="ARBA00022723"/>
    </source>
</evidence>
<sequence length="161" mass="17648">MKKLDLKIFIEEYTVNELPEADKDLFSKAKQACEQAYAPYSNFYVGAAILLENGTIVLGNNQENAAYPSGMCAERTAIYATGANHRGQKIIAIAVAACKGTDYTFIPVAPCGACRQAMLEYESKQDQLIRLILQSGDNACYIIPSISTLLPLQFTRKNLLG</sequence>
<gene>
    <name evidence="17" type="primary">cdd</name>
    <name evidence="17" type="ORF">GXP67_23350</name>
</gene>
<dbReference type="InterPro" id="IPR016193">
    <property type="entry name" value="Cytidine_deaminase-like"/>
</dbReference>
<feature type="domain" description="CMP/dCMP-type deaminase" evidence="16">
    <location>
        <begin position="20"/>
        <end position="157"/>
    </location>
</feature>
<dbReference type="RefSeq" id="WP_162445354.1">
    <property type="nucleotide sequence ID" value="NZ_CP048222.1"/>
</dbReference>
<reference evidence="17 18" key="1">
    <citation type="submission" date="2020-01" db="EMBL/GenBank/DDBJ databases">
        <authorList>
            <person name="Kim M.K."/>
        </authorList>
    </citation>
    <scope>NUCLEOTIDE SEQUENCE [LARGE SCALE GENOMIC DNA]</scope>
    <source>
        <strain evidence="17 18">172606-1</strain>
    </source>
</reference>
<dbReference type="NCBIfam" id="NF004064">
    <property type="entry name" value="PRK05578.1"/>
    <property type="match status" value="1"/>
</dbReference>
<dbReference type="EMBL" id="CP048222">
    <property type="protein sequence ID" value="QHT69365.1"/>
    <property type="molecule type" value="Genomic_DNA"/>
</dbReference>
<proteinExistence type="inferred from homology"/>
<dbReference type="PANTHER" id="PTHR11644:SF2">
    <property type="entry name" value="CYTIDINE DEAMINASE"/>
    <property type="match status" value="1"/>
</dbReference>
<evidence type="ECO:0000256" key="15">
    <source>
        <dbReference type="RuleBase" id="RU364006"/>
    </source>
</evidence>
<evidence type="ECO:0000313" key="18">
    <source>
        <dbReference type="Proteomes" id="UP000480178"/>
    </source>
</evidence>
<keyword evidence="18" id="KW-1185">Reference proteome</keyword>
<evidence type="ECO:0000256" key="1">
    <source>
        <dbReference type="ARBA" id="ARBA00001947"/>
    </source>
</evidence>
<keyword evidence="8 14" id="KW-0862">Zinc</keyword>
<dbReference type="GO" id="GO:0042802">
    <property type="term" value="F:identical protein binding"/>
    <property type="evidence" value="ECO:0007669"/>
    <property type="project" value="UniProtKB-ARBA"/>
</dbReference>
<name>A0A6C0GMW4_9BACT</name>
<evidence type="ECO:0000256" key="4">
    <source>
        <dbReference type="ARBA" id="ARBA00012783"/>
    </source>
</evidence>
<dbReference type="InterPro" id="IPR050202">
    <property type="entry name" value="Cyt/Deoxycyt_deaminase"/>
</dbReference>
<evidence type="ECO:0000256" key="8">
    <source>
        <dbReference type="ARBA" id="ARBA00022833"/>
    </source>
</evidence>
<dbReference type="GO" id="GO:0008270">
    <property type="term" value="F:zinc ion binding"/>
    <property type="evidence" value="ECO:0007669"/>
    <property type="project" value="UniProtKB-UniRule"/>
</dbReference>
<dbReference type="CDD" id="cd01283">
    <property type="entry name" value="cytidine_deaminase"/>
    <property type="match status" value="1"/>
</dbReference>
<evidence type="ECO:0000256" key="12">
    <source>
        <dbReference type="PIRSR" id="PIRSR606262-1"/>
    </source>
</evidence>
<comment type="function">
    <text evidence="2 15">This enzyme scavenges exogenous and endogenous cytidine and 2'-deoxycytidine for UMP synthesis.</text>
</comment>
<dbReference type="Pfam" id="PF00383">
    <property type="entry name" value="dCMP_cyt_deam_1"/>
    <property type="match status" value="1"/>
</dbReference>
<accession>A0A6C0GMW4</accession>
<evidence type="ECO:0000256" key="2">
    <source>
        <dbReference type="ARBA" id="ARBA00003949"/>
    </source>
</evidence>
<keyword evidence="6 14" id="KW-0479">Metal-binding</keyword>
<dbReference type="GO" id="GO:0072527">
    <property type="term" value="P:pyrimidine-containing compound metabolic process"/>
    <property type="evidence" value="ECO:0007669"/>
    <property type="project" value="UniProtKB-ARBA"/>
</dbReference>
<dbReference type="InterPro" id="IPR016192">
    <property type="entry name" value="APOBEC/CMP_deaminase_Zn-bd"/>
</dbReference>
<protein>
    <recommendedName>
        <fullName evidence="5 15">Cytidine deaminase</fullName>
        <ecNumber evidence="4 15">3.5.4.5</ecNumber>
    </recommendedName>
    <alternativeName>
        <fullName evidence="9 15">Cytidine aminohydrolase</fullName>
    </alternativeName>
</protein>
<dbReference type="GO" id="GO:0005829">
    <property type="term" value="C:cytosol"/>
    <property type="evidence" value="ECO:0007669"/>
    <property type="project" value="TreeGrafter"/>
</dbReference>
<dbReference type="SUPFAM" id="SSF53927">
    <property type="entry name" value="Cytidine deaminase-like"/>
    <property type="match status" value="1"/>
</dbReference>
<evidence type="ECO:0000313" key="17">
    <source>
        <dbReference type="EMBL" id="QHT69365.1"/>
    </source>
</evidence>
<dbReference type="InterPro" id="IPR002125">
    <property type="entry name" value="CMP_dCMP_dom"/>
</dbReference>
<dbReference type="GO" id="GO:0055086">
    <property type="term" value="P:nucleobase-containing small molecule metabolic process"/>
    <property type="evidence" value="ECO:0007669"/>
    <property type="project" value="UniProtKB-ARBA"/>
</dbReference>
<evidence type="ECO:0000256" key="5">
    <source>
        <dbReference type="ARBA" id="ARBA00018266"/>
    </source>
</evidence>
<comment type="catalytic activity">
    <reaction evidence="11 15">
        <text>cytidine + H2O + H(+) = uridine + NH4(+)</text>
        <dbReference type="Rhea" id="RHEA:16069"/>
        <dbReference type="ChEBI" id="CHEBI:15377"/>
        <dbReference type="ChEBI" id="CHEBI:15378"/>
        <dbReference type="ChEBI" id="CHEBI:16704"/>
        <dbReference type="ChEBI" id="CHEBI:17562"/>
        <dbReference type="ChEBI" id="CHEBI:28938"/>
        <dbReference type="EC" id="3.5.4.5"/>
    </reaction>
</comment>
<dbReference type="InterPro" id="IPR006262">
    <property type="entry name" value="Cyt_deam_tetra"/>
</dbReference>
<evidence type="ECO:0000256" key="10">
    <source>
        <dbReference type="ARBA" id="ARBA00049252"/>
    </source>
</evidence>
<organism evidence="17 18">
    <name type="scientific">Rhodocytophaga rosea</name>
    <dbReference type="NCBI Taxonomy" id="2704465"/>
    <lineage>
        <taxon>Bacteria</taxon>
        <taxon>Pseudomonadati</taxon>
        <taxon>Bacteroidota</taxon>
        <taxon>Cytophagia</taxon>
        <taxon>Cytophagales</taxon>
        <taxon>Rhodocytophagaceae</taxon>
        <taxon>Rhodocytophaga</taxon>
    </lineage>
</organism>
<dbReference type="AlphaFoldDB" id="A0A6C0GMW4"/>
<dbReference type="Gene3D" id="3.40.140.10">
    <property type="entry name" value="Cytidine Deaminase, domain 2"/>
    <property type="match status" value="1"/>
</dbReference>
<feature type="binding site" evidence="14">
    <location>
        <position position="114"/>
    </location>
    <ligand>
        <name>Zn(2+)</name>
        <dbReference type="ChEBI" id="CHEBI:29105"/>
        <note>catalytic</note>
    </ligand>
</feature>
<dbReference type="NCBIfam" id="TIGR01354">
    <property type="entry name" value="cyt_deam_tetra"/>
    <property type="match status" value="1"/>
</dbReference>
<dbReference type="EC" id="3.5.4.5" evidence="4 15"/>
<comment type="similarity">
    <text evidence="3 15">Belongs to the cytidine and deoxycytidylate deaminase family.</text>
</comment>
<comment type="cofactor">
    <cofactor evidence="1 14 15">
        <name>Zn(2+)</name>
        <dbReference type="ChEBI" id="CHEBI:29105"/>
    </cofactor>
</comment>
<keyword evidence="7 15" id="KW-0378">Hydrolase</keyword>
<evidence type="ECO:0000256" key="14">
    <source>
        <dbReference type="PIRSR" id="PIRSR606262-3"/>
    </source>
</evidence>
<evidence type="ECO:0000256" key="3">
    <source>
        <dbReference type="ARBA" id="ARBA00006576"/>
    </source>
</evidence>
<feature type="active site" description="Proton donor" evidence="12">
    <location>
        <position position="74"/>
    </location>
</feature>
<evidence type="ECO:0000256" key="7">
    <source>
        <dbReference type="ARBA" id="ARBA00022801"/>
    </source>
</evidence>
<feature type="binding site" evidence="14">
    <location>
        <position position="111"/>
    </location>
    <ligand>
        <name>Zn(2+)</name>
        <dbReference type="ChEBI" id="CHEBI:29105"/>
        <note>catalytic</note>
    </ligand>
</feature>
<dbReference type="KEGG" id="rhoz:GXP67_23350"/>
<evidence type="ECO:0000259" key="16">
    <source>
        <dbReference type="PROSITE" id="PS51747"/>
    </source>
</evidence>